<dbReference type="AlphaFoldDB" id="I1P6W1"/>
<evidence type="ECO:0000259" key="7">
    <source>
        <dbReference type="PROSITE" id="PS50250"/>
    </source>
</evidence>
<dbReference type="Pfam" id="PF01399">
    <property type="entry name" value="PCI"/>
    <property type="match status" value="1"/>
</dbReference>
<dbReference type="GO" id="GO:0008180">
    <property type="term" value="C:COP9 signalosome"/>
    <property type="evidence" value="ECO:0007669"/>
    <property type="project" value="UniProtKB-KW"/>
</dbReference>
<keyword evidence="6" id="KW-0539">Nucleus</keyword>
<dbReference type="EnsemblPlants" id="ORGLA03G0010700.1">
    <property type="protein sequence ID" value="ORGLA03G0010700.1"/>
    <property type="gene ID" value="ORGLA03G0010700"/>
</dbReference>
<dbReference type="Pfam" id="PF10602">
    <property type="entry name" value="RPN7"/>
    <property type="match status" value="1"/>
</dbReference>
<keyword evidence="9" id="KW-1185">Reference proteome</keyword>
<dbReference type="OMA" id="IYLQNWA"/>
<evidence type="ECO:0000256" key="4">
    <source>
        <dbReference type="ARBA" id="ARBA00022490"/>
    </source>
</evidence>
<dbReference type="GO" id="GO:0005737">
    <property type="term" value="C:cytoplasm"/>
    <property type="evidence" value="ECO:0007669"/>
    <property type="project" value="UniProtKB-SubCell"/>
</dbReference>
<evidence type="ECO:0000313" key="8">
    <source>
        <dbReference type="EnsemblPlants" id="ORGLA03G0010700.1"/>
    </source>
</evidence>
<dbReference type="STRING" id="4538.I1P6W1"/>
<dbReference type="SUPFAM" id="SSF46785">
    <property type="entry name" value="Winged helix' DNA-binding domain"/>
    <property type="match status" value="1"/>
</dbReference>
<dbReference type="InterPro" id="IPR048624">
    <property type="entry name" value="CSN1_C"/>
</dbReference>
<reference evidence="8 9" key="2">
    <citation type="submission" date="2018-04" db="EMBL/GenBank/DDBJ databases">
        <title>OglaRS2 (Oryza glaberrima Reference Sequence Version 2).</title>
        <authorList>
            <person name="Zhang J."/>
            <person name="Kudrna D."/>
            <person name="Lee S."/>
            <person name="Talag J."/>
            <person name="Rajasekar S."/>
            <person name="Wing R.A."/>
        </authorList>
    </citation>
    <scope>NUCLEOTIDE SEQUENCE [LARGE SCALE GENOMIC DNA]</scope>
    <source>
        <strain evidence="8 9">cv. IRGC 96717</strain>
    </source>
</reference>
<keyword evidence="4" id="KW-0963">Cytoplasm</keyword>
<name>I1P6W1_ORYGL</name>
<evidence type="ECO:0000256" key="1">
    <source>
        <dbReference type="ARBA" id="ARBA00004123"/>
    </source>
</evidence>
<dbReference type="SMART" id="SM00088">
    <property type="entry name" value="PINT"/>
    <property type="match status" value="1"/>
</dbReference>
<evidence type="ECO:0000256" key="6">
    <source>
        <dbReference type="ARBA" id="ARBA00023242"/>
    </source>
</evidence>
<evidence type="ECO:0000256" key="2">
    <source>
        <dbReference type="ARBA" id="ARBA00004496"/>
    </source>
</evidence>
<dbReference type="InterPro" id="IPR045135">
    <property type="entry name" value="Rpn7_N"/>
</dbReference>
<accession>I1P6W1</accession>
<evidence type="ECO:0000256" key="3">
    <source>
        <dbReference type="ARBA" id="ARBA00008793"/>
    </source>
</evidence>
<dbReference type="PANTHER" id="PTHR14145:SF2">
    <property type="entry name" value="COP9 SIGNALOSOME COMPLEX SUBUNIT 1"/>
    <property type="match status" value="1"/>
</dbReference>
<keyword evidence="5" id="KW-0736">Signalosome</keyword>
<evidence type="ECO:0000256" key="5">
    <source>
        <dbReference type="ARBA" id="ARBA00022790"/>
    </source>
</evidence>
<dbReference type="HOGENOM" id="CLU_022348_1_0_1"/>
<dbReference type="eggNOG" id="KOG0686">
    <property type="taxonomic scope" value="Eukaryota"/>
</dbReference>
<comment type="subcellular location">
    <subcellularLocation>
        <location evidence="2">Cytoplasm</location>
    </subcellularLocation>
    <subcellularLocation>
        <location evidence="1">Nucleus</location>
    </subcellularLocation>
</comment>
<dbReference type="Gramene" id="ORGLA03G0010700.1">
    <property type="protein sequence ID" value="ORGLA03G0010700.1"/>
    <property type="gene ID" value="ORGLA03G0010700"/>
</dbReference>
<dbReference type="InterPro" id="IPR000717">
    <property type="entry name" value="PCI_dom"/>
</dbReference>
<dbReference type="Pfam" id="PF21151">
    <property type="entry name" value="CSN1_C"/>
    <property type="match status" value="1"/>
</dbReference>
<sequence>MDVEGEVPAAAAEAVANGLGGAEPSPAPVSAEQLDVEAYAAQYTGRTRLARLLFIAERCGVEAVELEALRMAYDEIKRGEDTMFHREVTNKINGRLGPKYALDQAWTDSVNRRAEQRKEKLESELNGYRTNLIKESIRMGYNDIGDFFYAHGHLSDAFKSYIRTRDYCTTSKHIVQMCMNVILVSIELGQFPHVSNYVSKAEQTPDTLDPIIVAKLRAAAGLAYLATKKYKLAARKNLLLNFSPLKFVETGHELGNTYSEVIAPQDVAVYGALCALASFDRSDLKSKVIDNSNFRNFLELVPEVRELVNDFYSSRYGSCLEHLEKLKTNLLLDIHLHDHVETLYMDIRHKAIIQYTLPFISVDLNTMAAAFMTSVSMLEKELAALITENKIQARIDSHNKILYARHADQRNATFQRVLQTGNEFERDVKSLLLRANLIKHDFNQRAGQRKM</sequence>
<protein>
    <recommendedName>
        <fullName evidence="7">PCI domain-containing protein</fullName>
    </recommendedName>
</protein>
<evidence type="ECO:0000313" key="9">
    <source>
        <dbReference type="Proteomes" id="UP000007306"/>
    </source>
</evidence>
<dbReference type="InterPro" id="IPR036390">
    <property type="entry name" value="WH_DNA-bd_sf"/>
</dbReference>
<dbReference type="PROSITE" id="PS50250">
    <property type="entry name" value="PCI"/>
    <property type="match status" value="1"/>
</dbReference>
<comment type="similarity">
    <text evidence="3">Belongs to the CSN1 family.</text>
</comment>
<proteinExistence type="inferred from homology"/>
<feature type="domain" description="PCI" evidence="7">
    <location>
        <begin position="239"/>
        <end position="409"/>
    </location>
</feature>
<reference evidence="8" key="1">
    <citation type="submission" date="2015-06" db="UniProtKB">
        <authorList>
            <consortium name="EnsemblPlants"/>
        </authorList>
    </citation>
    <scope>IDENTIFICATION</scope>
</reference>
<dbReference type="Gene3D" id="1.25.40.570">
    <property type="match status" value="1"/>
</dbReference>
<dbReference type="InterPro" id="IPR019585">
    <property type="entry name" value="Rpn7/CSN1"/>
</dbReference>
<dbReference type="FunFam" id="1.25.40.570:FF:000014">
    <property type="entry name" value="COP9 signalosome complex subunit 1"/>
    <property type="match status" value="1"/>
</dbReference>
<dbReference type="PANTHER" id="PTHR14145">
    <property type="entry name" value="26S PROTESOME SUBUNIT 6"/>
    <property type="match status" value="1"/>
</dbReference>
<organism evidence="8 9">
    <name type="scientific">Oryza glaberrima</name>
    <name type="common">African rice</name>
    <dbReference type="NCBI Taxonomy" id="4538"/>
    <lineage>
        <taxon>Eukaryota</taxon>
        <taxon>Viridiplantae</taxon>
        <taxon>Streptophyta</taxon>
        <taxon>Embryophyta</taxon>
        <taxon>Tracheophyta</taxon>
        <taxon>Spermatophyta</taxon>
        <taxon>Magnoliopsida</taxon>
        <taxon>Liliopsida</taxon>
        <taxon>Poales</taxon>
        <taxon>Poaceae</taxon>
        <taxon>BOP clade</taxon>
        <taxon>Oryzoideae</taxon>
        <taxon>Oryzeae</taxon>
        <taxon>Oryzinae</taxon>
        <taxon>Oryza</taxon>
    </lineage>
</organism>
<dbReference type="Proteomes" id="UP000007306">
    <property type="component" value="Chromosome 3"/>
</dbReference>